<evidence type="ECO:0000313" key="3">
    <source>
        <dbReference type="Proteomes" id="UP000242972"/>
    </source>
</evidence>
<feature type="region of interest" description="Disordered" evidence="1">
    <location>
        <begin position="260"/>
        <end position="306"/>
    </location>
</feature>
<evidence type="ECO:0000256" key="1">
    <source>
        <dbReference type="SAM" id="MobiDB-lite"/>
    </source>
</evidence>
<organism evidence="2 3">
    <name type="scientific">Sulfobacillus benefaciens</name>
    <dbReference type="NCBI Taxonomy" id="453960"/>
    <lineage>
        <taxon>Bacteria</taxon>
        <taxon>Bacillati</taxon>
        <taxon>Bacillota</taxon>
        <taxon>Clostridia</taxon>
        <taxon>Eubacteriales</taxon>
        <taxon>Clostridiales Family XVII. Incertae Sedis</taxon>
        <taxon>Sulfobacillus</taxon>
    </lineage>
</organism>
<evidence type="ECO:0008006" key="4">
    <source>
        <dbReference type="Google" id="ProtNLM"/>
    </source>
</evidence>
<name>A0A2T2WW89_9FIRM</name>
<dbReference type="SUPFAM" id="SSF52540">
    <property type="entry name" value="P-loop containing nucleoside triphosphate hydrolases"/>
    <property type="match status" value="1"/>
</dbReference>
<dbReference type="Pfam" id="PF13481">
    <property type="entry name" value="AAA_25"/>
    <property type="match status" value="1"/>
</dbReference>
<evidence type="ECO:0000313" key="2">
    <source>
        <dbReference type="EMBL" id="PSR26500.1"/>
    </source>
</evidence>
<dbReference type="Gene3D" id="3.40.50.300">
    <property type="entry name" value="P-loop containing nucleotide triphosphate hydrolases"/>
    <property type="match status" value="1"/>
</dbReference>
<comment type="caution">
    <text evidence="2">The sequence shown here is derived from an EMBL/GenBank/DDBJ whole genome shotgun (WGS) entry which is preliminary data.</text>
</comment>
<gene>
    <name evidence="2" type="ORF">C7B46_19910</name>
</gene>
<sequence>MSSSIASENALQTPAPLDLLARYHPTQPVAPTPFWLPGLSSGIVGGLIGDSTLGKSWISLLLMHDWALQTHLTQLPITQQGIAGYLSLEDGDAVLSLRLHALAPYLTSQHIARSNAMMRVWDWSGMPVGDWDTRIQQIESLATQVQILIIDHLRRLHGLDENSNNEMARVIGDLQYVAQKTHTTILTVHHTPTIIPRDRLSSPRMAFPADSSQTLRARGAGVIHNLWRWCAGLSPRHDGGFDFIVLQARTGIASRTVIGSFQRNGPEGMPRPYTLADPAPPGMMGNASPGTQDAPRFAVSKPRKTL</sequence>
<dbReference type="EMBL" id="PXYW01000123">
    <property type="protein sequence ID" value="PSR26500.1"/>
    <property type="molecule type" value="Genomic_DNA"/>
</dbReference>
<dbReference type="InterPro" id="IPR027417">
    <property type="entry name" value="P-loop_NTPase"/>
</dbReference>
<accession>A0A2T2WW89</accession>
<proteinExistence type="predicted"/>
<protein>
    <recommendedName>
        <fullName evidence="4">SF4 helicase domain-containing protein</fullName>
    </recommendedName>
</protein>
<dbReference type="Proteomes" id="UP000242972">
    <property type="component" value="Unassembled WGS sequence"/>
</dbReference>
<reference evidence="2 3" key="1">
    <citation type="journal article" date="2014" name="BMC Genomics">
        <title>Comparison of environmental and isolate Sulfobacillus genomes reveals diverse carbon, sulfur, nitrogen, and hydrogen metabolisms.</title>
        <authorList>
            <person name="Justice N.B."/>
            <person name="Norman A."/>
            <person name="Brown C.T."/>
            <person name="Singh A."/>
            <person name="Thomas B.C."/>
            <person name="Banfield J.F."/>
        </authorList>
    </citation>
    <scope>NUCLEOTIDE SEQUENCE [LARGE SCALE GENOMIC DNA]</scope>
    <source>
        <strain evidence="2">AMDSBA4</strain>
    </source>
</reference>
<dbReference type="AlphaFoldDB" id="A0A2T2WW89"/>